<evidence type="ECO:0000256" key="1">
    <source>
        <dbReference type="SAM" id="MobiDB-lite"/>
    </source>
</evidence>
<comment type="caution">
    <text evidence="2">The sequence shown here is derived from an EMBL/GenBank/DDBJ whole genome shotgun (WGS) entry which is preliminary data.</text>
</comment>
<keyword evidence="3" id="KW-1185">Reference proteome</keyword>
<evidence type="ECO:0000313" key="3">
    <source>
        <dbReference type="Proteomes" id="UP001362899"/>
    </source>
</evidence>
<proteinExistence type="predicted"/>
<dbReference type="AlphaFoldDB" id="A0AAV5RDT6"/>
<protein>
    <recommendedName>
        <fullName evidence="4">STF2-like protein</fullName>
    </recommendedName>
</protein>
<feature type="region of interest" description="Disordered" evidence="1">
    <location>
        <begin position="63"/>
        <end position="91"/>
    </location>
</feature>
<organism evidence="2 3">
    <name type="scientific">Starmerella bacillaris</name>
    <name type="common">Yeast</name>
    <name type="synonym">Candida zemplinina</name>
    <dbReference type="NCBI Taxonomy" id="1247836"/>
    <lineage>
        <taxon>Eukaryota</taxon>
        <taxon>Fungi</taxon>
        <taxon>Dikarya</taxon>
        <taxon>Ascomycota</taxon>
        <taxon>Saccharomycotina</taxon>
        <taxon>Dipodascomycetes</taxon>
        <taxon>Dipodascales</taxon>
        <taxon>Trichomonascaceae</taxon>
        <taxon>Starmerella</taxon>
    </lineage>
</organism>
<gene>
    <name evidence="2" type="ORF">DASB73_006920</name>
</gene>
<feature type="region of interest" description="Disordered" evidence="1">
    <location>
        <begin position="1"/>
        <end position="40"/>
    </location>
</feature>
<dbReference type="Proteomes" id="UP001362899">
    <property type="component" value="Unassembled WGS sequence"/>
</dbReference>
<dbReference type="EMBL" id="BTGC01000003">
    <property type="protein sequence ID" value="GMM49734.1"/>
    <property type="molecule type" value="Genomic_DNA"/>
</dbReference>
<sequence length="91" mass="10310">MARTHRYSTSSENEVPKMFGKSNDYENDPHKLKKNGSGKYNWGNAYDDIDDFEASSSVAFANSRRRSNSSGLHHSNLTNEPGFDSVFDEEE</sequence>
<accession>A0AAV5RDT6</accession>
<name>A0AAV5RDT6_STABA</name>
<reference evidence="2 3" key="1">
    <citation type="journal article" date="2023" name="Elife">
        <title>Identification of key yeast species and microbe-microbe interactions impacting larval growth of Drosophila in the wild.</title>
        <authorList>
            <person name="Mure A."/>
            <person name="Sugiura Y."/>
            <person name="Maeda R."/>
            <person name="Honda K."/>
            <person name="Sakurai N."/>
            <person name="Takahashi Y."/>
            <person name="Watada M."/>
            <person name="Katoh T."/>
            <person name="Gotoh A."/>
            <person name="Gotoh Y."/>
            <person name="Taniguchi I."/>
            <person name="Nakamura K."/>
            <person name="Hayashi T."/>
            <person name="Katayama T."/>
            <person name="Uemura T."/>
            <person name="Hattori Y."/>
        </authorList>
    </citation>
    <scope>NUCLEOTIDE SEQUENCE [LARGE SCALE GENOMIC DNA]</scope>
    <source>
        <strain evidence="2 3">SB-73</strain>
    </source>
</reference>
<evidence type="ECO:0008006" key="4">
    <source>
        <dbReference type="Google" id="ProtNLM"/>
    </source>
</evidence>
<evidence type="ECO:0000313" key="2">
    <source>
        <dbReference type="EMBL" id="GMM49734.1"/>
    </source>
</evidence>